<dbReference type="EMBL" id="CAJVQA010008395">
    <property type="protein sequence ID" value="CAG8671014.1"/>
    <property type="molecule type" value="Genomic_DNA"/>
</dbReference>
<dbReference type="Proteomes" id="UP000789759">
    <property type="component" value="Unassembled WGS sequence"/>
</dbReference>
<dbReference type="OrthoDB" id="2400219at2759"/>
<organism evidence="1 2">
    <name type="scientific">Cetraspora pellucida</name>
    <dbReference type="NCBI Taxonomy" id="1433469"/>
    <lineage>
        <taxon>Eukaryota</taxon>
        <taxon>Fungi</taxon>
        <taxon>Fungi incertae sedis</taxon>
        <taxon>Mucoromycota</taxon>
        <taxon>Glomeromycotina</taxon>
        <taxon>Glomeromycetes</taxon>
        <taxon>Diversisporales</taxon>
        <taxon>Gigasporaceae</taxon>
        <taxon>Cetraspora</taxon>
    </lineage>
</organism>
<name>A0A9N9EAU9_9GLOM</name>
<protein>
    <submittedName>
        <fullName evidence="1">17186_t:CDS:1</fullName>
    </submittedName>
</protein>
<gene>
    <name evidence="1" type="ORF">CPELLU_LOCUS10275</name>
</gene>
<evidence type="ECO:0000313" key="2">
    <source>
        <dbReference type="Proteomes" id="UP000789759"/>
    </source>
</evidence>
<feature type="non-terminal residue" evidence="1">
    <location>
        <position position="1"/>
    </location>
</feature>
<proteinExistence type="predicted"/>
<evidence type="ECO:0000313" key="1">
    <source>
        <dbReference type="EMBL" id="CAG8671014.1"/>
    </source>
</evidence>
<reference evidence="1" key="1">
    <citation type="submission" date="2021-06" db="EMBL/GenBank/DDBJ databases">
        <authorList>
            <person name="Kallberg Y."/>
            <person name="Tangrot J."/>
            <person name="Rosling A."/>
        </authorList>
    </citation>
    <scope>NUCLEOTIDE SEQUENCE</scope>
    <source>
        <strain evidence="1">FL966</strain>
    </source>
</reference>
<dbReference type="AlphaFoldDB" id="A0A9N9EAU9"/>
<accession>A0A9N9EAU9</accession>
<comment type="caution">
    <text evidence="1">The sequence shown here is derived from an EMBL/GenBank/DDBJ whole genome shotgun (WGS) entry which is preliminary data.</text>
</comment>
<keyword evidence="2" id="KW-1185">Reference proteome</keyword>
<sequence length="138" mass="16225">MVAKAYKNLYPYGQDILEVFHAVKINNSEIKNYIHRIDKINSGLILIICILKEQAELLLNLKCFQIDLSFKQIKGDLNEFEINIYNNENKLFLSYCRIYTNVSSAADYKKLFSILFEVIEELTNNSINIYHIHNKGWE</sequence>